<dbReference type="Pfam" id="PF02803">
    <property type="entry name" value="Thiolase_C"/>
    <property type="match status" value="1"/>
</dbReference>
<dbReference type="EC" id="2.3.1.16" evidence="6"/>
<dbReference type="FunFam" id="3.40.47.10:FF:000010">
    <property type="entry name" value="Acetyl-CoA acetyltransferase (Thiolase)"/>
    <property type="match status" value="1"/>
</dbReference>
<dbReference type="PANTHER" id="PTHR43853">
    <property type="entry name" value="3-KETOACYL-COA THIOLASE, PEROXISOMAL"/>
    <property type="match status" value="1"/>
</dbReference>
<evidence type="ECO:0000256" key="9">
    <source>
        <dbReference type="PIRSR" id="PIRSR000429-1"/>
    </source>
</evidence>
<dbReference type="PANTHER" id="PTHR43853:SF21">
    <property type="entry name" value="STEROID 3-KETOACYL-COA THIOLASE"/>
    <property type="match status" value="1"/>
</dbReference>
<dbReference type="SUPFAM" id="SSF53901">
    <property type="entry name" value="Thiolase-like"/>
    <property type="match status" value="2"/>
</dbReference>
<dbReference type="InterPro" id="IPR020616">
    <property type="entry name" value="Thiolase_N"/>
</dbReference>
<feature type="active site" description="Acyl-thioester intermediate" evidence="9">
    <location>
        <position position="92"/>
    </location>
</feature>
<dbReference type="InterPro" id="IPR020613">
    <property type="entry name" value="Thiolase_CS"/>
</dbReference>
<comment type="subcellular location">
    <subcellularLocation>
        <location evidence="1">Cytoplasm</location>
    </subcellularLocation>
</comment>
<feature type="domain" description="Thiolase N-terminal" evidence="11">
    <location>
        <begin position="6"/>
        <end position="255"/>
    </location>
</feature>
<keyword evidence="4 10" id="KW-0808">Transferase</keyword>
<dbReference type="PIRSF" id="PIRSF000429">
    <property type="entry name" value="Ac-CoA_Ac_transf"/>
    <property type="match status" value="1"/>
</dbReference>
<accession>A0A8J6JDI1</accession>
<dbReference type="PROSITE" id="PS00098">
    <property type="entry name" value="THIOLASE_1"/>
    <property type="match status" value="1"/>
</dbReference>
<dbReference type="PROSITE" id="PS00099">
    <property type="entry name" value="THIOLASE_3"/>
    <property type="match status" value="1"/>
</dbReference>
<evidence type="ECO:0000313" key="14">
    <source>
        <dbReference type="Proteomes" id="UP000661435"/>
    </source>
</evidence>
<dbReference type="GO" id="GO:0003985">
    <property type="term" value="F:acetyl-CoA C-acetyltransferase activity"/>
    <property type="evidence" value="ECO:0007669"/>
    <property type="project" value="UniProtKB-EC"/>
</dbReference>
<gene>
    <name evidence="13" type="ORF">H8S57_01365</name>
</gene>
<dbReference type="RefSeq" id="WP_186906274.1">
    <property type="nucleotide sequence ID" value="NZ_JACOPP010000001.1"/>
</dbReference>
<dbReference type="AlphaFoldDB" id="A0A8J6JDI1"/>
<dbReference type="CDD" id="cd00751">
    <property type="entry name" value="thiolase"/>
    <property type="match status" value="1"/>
</dbReference>
<comment type="caution">
    <text evidence="13">The sequence shown here is derived from an EMBL/GenBank/DDBJ whole genome shotgun (WGS) entry which is preliminary data.</text>
</comment>
<dbReference type="GO" id="GO:0010124">
    <property type="term" value="P:phenylacetate catabolic process"/>
    <property type="evidence" value="ECO:0007669"/>
    <property type="project" value="TreeGrafter"/>
</dbReference>
<comment type="pathway">
    <text evidence="2">Lipid metabolism.</text>
</comment>
<evidence type="ECO:0000256" key="10">
    <source>
        <dbReference type="RuleBase" id="RU003557"/>
    </source>
</evidence>
<feature type="domain" description="Thiolase C-terminal" evidence="12">
    <location>
        <begin position="263"/>
        <end position="383"/>
    </location>
</feature>
<sequence>MSKQAVIVAYGRSAVCRAKKGALARSHPIDWSAQVLRGVLDRVPELDPGEIADVIVGCAMPVRGLNLNAARLITQRAGLPDSVCGQTVNRFCASGLQSIATCSNAITAGQETVMVAGGVEDMSHTFKTADPADRNPWLAEHNEGAYMGMGFTAENVAAKYGITRPEMERLALESHRKAAAAQDAGGLNRSIIPVTVPGAEGGTETVTLDEGIRRNTTLEGLASLKPCFREDGAVTAATSSQTSDGAAFAVLMSEDKAAALGIKPLARMRSFATGGCDARYMGLGPIYAVPKALARAELTMDDLDVIELNEAFAAQALACIRDLALPVEKVNPWGGAMALGHPMGATGIFLTSKALDYLRLNGGRYALVTMCIGGGMGAAAVFELL</sequence>
<feature type="active site" description="Proton acceptor" evidence="9">
    <location>
        <position position="371"/>
    </location>
</feature>
<evidence type="ECO:0000256" key="8">
    <source>
        <dbReference type="ARBA" id="ARBA00051550"/>
    </source>
</evidence>
<evidence type="ECO:0000256" key="3">
    <source>
        <dbReference type="ARBA" id="ARBA00010982"/>
    </source>
</evidence>
<dbReference type="NCBIfam" id="TIGR01930">
    <property type="entry name" value="AcCoA-C-Actrans"/>
    <property type="match status" value="1"/>
</dbReference>
<dbReference type="PROSITE" id="PS00737">
    <property type="entry name" value="THIOLASE_2"/>
    <property type="match status" value="1"/>
</dbReference>
<evidence type="ECO:0000259" key="12">
    <source>
        <dbReference type="Pfam" id="PF02803"/>
    </source>
</evidence>
<evidence type="ECO:0000259" key="11">
    <source>
        <dbReference type="Pfam" id="PF00108"/>
    </source>
</evidence>
<keyword evidence="5 10" id="KW-0012">Acyltransferase</keyword>
<name>A0A8J6JDI1_9FIRM</name>
<evidence type="ECO:0000256" key="5">
    <source>
        <dbReference type="ARBA" id="ARBA00023315"/>
    </source>
</evidence>
<evidence type="ECO:0000256" key="1">
    <source>
        <dbReference type="ARBA" id="ARBA00004496"/>
    </source>
</evidence>
<dbReference type="Pfam" id="PF00108">
    <property type="entry name" value="Thiolase_N"/>
    <property type="match status" value="1"/>
</dbReference>
<dbReference type="InterPro" id="IPR020610">
    <property type="entry name" value="Thiolase_AS"/>
</dbReference>
<dbReference type="GO" id="GO:0006635">
    <property type="term" value="P:fatty acid beta-oxidation"/>
    <property type="evidence" value="ECO:0007669"/>
    <property type="project" value="TreeGrafter"/>
</dbReference>
<evidence type="ECO:0000256" key="7">
    <source>
        <dbReference type="ARBA" id="ARBA00044137"/>
    </source>
</evidence>
<reference evidence="13" key="1">
    <citation type="submission" date="2020-08" db="EMBL/GenBank/DDBJ databases">
        <title>Genome public.</title>
        <authorList>
            <person name="Liu C."/>
            <person name="Sun Q."/>
        </authorList>
    </citation>
    <scope>NUCLEOTIDE SEQUENCE</scope>
    <source>
        <strain evidence="13">NSJ-51</strain>
    </source>
</reference>
<protein>
    <recommendedName>
        <fullName evidence="7">Acetyl-CoA acetyltransferase</fullName>
        <ecNumber evidence="6">2.3.1.16</ecNumber>
    </recommendedName>
</protein>
<dbReference type="GO" id="GO:0005737">
    <property type="term" value="C:cytoplasm"/>
    <property type="evidence" value="ECO:0007669"/>
    <property type="project" value="UniProtKB-SubCell"/>
</dbReference>
<evidence type="ECO:0000313" key="13">
    <source>
        <dbReference type="EMBL" id="MBC5732375.1"/>
    </source>
</evidence>
<dbReference type="Gene3D" id="3.40.47.10">
    <property type="match status" value="2"/>
</dbReference>
<evidence type="ECO:0000256" key="2">
    <source>
        <dbReference type="ARBA" id="ARBA00005189"/>
    </source>
</evidence>
<dbReference type="Proteomes" id="UP000661435">
    <property type="component" value="Unassembled WGS sequence"/>
</dbReference>
<dbReference type="InterPro" id="IPR020615">
    <property type="entry name" value="Thiolase_acyl_enz_int_AS"/>
</dbReference>
<dbReference type="InterPro" id="IPR050215">
    <property type="entry name" value="Thiolase-like_sf_Thiolase"/>
</dbReference>
<evidence type="ECO:0000256" key="6">
    <source>
        <dbReference type="ARBA" id="ARBA00024073"/>
    </source>
</evidence>
<dbReference type="InterPro" id="IPR020617">
    <property type="entry name" value="Thiolase_C"/>
</dbReference>
<evidence type="ECO:0000256" key="4">
    <source>
        <dbReference type="ARBA" id="ARBA00022679"/>
    </source>
</evidence>
<dbReference type="InterPro" id="IPR002155">
    <property type="entry name" value="Thiolase"/>
</dbReference>
<dbReference type="EMBL" id="JACOPP010000001">
    <property type="protein sequence ID" value="MBC5732375.1"/>
    <property type="molecule type" value="Genomic_DNA"/>
</dbReference>
<keyword evidence="14" id="KW-1185">Reference proteome</keyword>
<organism evidence="13 14">
    <name type="scientific">Lawsonibacter hominis</name>
    <dbReference type="NCBI Taxonomy" id="2763053"/>
    <lineage>
        <taxon>Bacteria</taxon>
        <taxon>Bacillati</taxon>
        <taxon>Bacillota</taxon>
        <taxon>Clostridia</taxon>
        <taxon>Eubacteriales</taxon>
        <taxon>Oscillospiraceae</taxon>
        <taxon>Lawsonibacter</taxon>
    </lineage>
</organism>
<comment type="similarity">
    <text evidence="3 10">Belongs to the thiolase-like superfamily. Thiolase family.</text>
</comment>
<proteinExistence type="inferred from homology"/>
<comment type="catalytic activity">
    <reaction evidence="8">
        <text>2 acetyl-CoA = acetoacetyl-CoA + CoA</text>
        <dbReference type="Rhea" id="RHEA:21036"/>
        <dbReference type="ChEBI" id="CHEBI:57286"/>
        <dbReference type="ChEBI" id="CHEBI:57287"/>
        <dbReference type="ChEBI" id="CHEBI:57288"/>
        <dbReference type="EC" id="2.3.1.9"/>
    </reaction>
</comment>
<dbReference type="InterPro" id="IPR016039">
    <property type="entry name" value="Thiolase-like"/>
</dbReference>
<feature type="active site" description="Proton acceptor" evidence="9">
    <location>
        <position position="341"/>
    </location>
</feature>